<dbReference type="InterPro" id="IPR027417">
    <property type="entry name" value="P-loop_NTPase"/>
</dbReference>
<dbReference type="SUPFAM" id="SSF52540">
    <property type="entry name" value="P-loop containing nucleoside triphosphate hydrolases"/>
    <property type="match status" value="1"/>
</dbReference>
<evidence type="ECO:0000313" key="1">
    <source>
        <dbReference type="EMBL" id="MBQ0929521.1"/>
    </source>
</evidence>
<evidence type="ECO:0000313" key="2">
    <source>
        <dbReference type="Proteomes" id="UP000676246"/>
    </source>
</evidence>
<dbReference type="EMBL" id="JAGQDD010000001">
    <property type="protein sequence ID" value="MBQ0929521.1"/>
    <property type="molecule type" value="Genomic_DNA"/>
</dbReference>
<dbReference type="Proteomes" id="UP000676246">
    <property type="component" value="Unassembled WGS sequence"/>
</dbReference>
<dbReference type="RefSeq" id="WP_210851760.1">
    <property type="nucleotide sequence ID" value="NZ_JAGQDD010000001.1"/>
</dbReference>
<gene>
    <name evidence="1" type="ORF">KAK03_03415</name>
</gene>
<comment type="caution">
    <text evidence="1">The sequence shown here is derived from an EMBL/GenBank/DDBJ whole genome shotgun (WGS) entry which is preliminary data.</text>
</comment>
<dbReference type="AlphaFoldDB" id="A0A941BCU4"/>
<organism evidence="1 2">
    <name type="scientific">Ideonella alba</name>
    <dbReference type="NCBI Taxonomy" id="2824118"/>
    <lineage>
        <taxon>Bacteria</taxon>
        <taxon>Pseudomonadati</taxon>
        <taxon>Pseudomonadota</taxon>
        <taxon>Betaproteobacteria</taxon>
        <taxon>Burkholderiales</taxon>
        <taxon>Sphaerotilaceae</taxon>
        <taxon>Ideonella</taxon>
    </lineage>
</organism>
<reference evidence="1 2" key="1">
    <citation type="submission" date="2021-04" db="EMBL/GenBank/DDBJ databases">
        <title>The genome sequence of Ideonella sp. 3Y2.</title>
        <authorList>
            <person name="Liu Y."/>
        </authorList>
    </citation>
    <scope>NUCLEOTIDE SEQUENCE [LARGE SCALE GENOMIC DNA]</scope>
    <source>
        <strain evidence="1 2">3Y2</strain>
    </source>
</reference>
<protein>
    <submittedName>
        <fullName evidence="1">Uncharacterized protein</fullName>
    </submittedName>
</protein>
<sequence length="425" mass="47132">MKTHQVFGIQSDVVDASYIDRGALDSEFRTLVDRGQMHIAIRGASKCGKSWLRKKVLDNPIVVQCRLSYTTTDVYRDALAALGVRLEVDRTVTSKLGGKVGGSVEGGFALFAKASASTEGTYGNDTSTKEAVVGRNVTDLRFISDTIRESGRKLVIEDFHYLPITEQQKFAFDLKTLWDYKTLVVVVGVWIDDNMLITLNSDLADRIEELPVTWSEAELKQVFTKGCAALSIRPTDAVSTQLAEIAYQSVGLLQKLALRYLDELKIYDAAPSGMEIELDNVDKISDAAMHTAEQLNQLYQSFAKRVCEGVRQRKNATGIYAHALKVIMEATDGELLAGIPAKDIYRKAHAAEPRVQLPNLRSVLAKFAALQVDQDGRSLVLAYDGQNEKISLVDRQLLLYRRFATVKWPWEDLIAEVGGSADAYD</sequence>
<keyword evidence="2" id="KW-1185">Reference proteome</keyword>
<name>A0A941BCU4_9BURK</name>
<accession>A0A941BCU4</accession>
<proteinExistence type="predicted"/>